<protein>
    <recommendedName>
        <fullName evidence="2">Large ribosomal subunit protein mL59 domain-containing protein</fullName>
    </recommendedName>
</protein>
<dbReference type="InterPro" id="IPR037507">
    <property type="entry name" value="Ribosomal_mL59"/>
</dbReference>
<feature type="compositionally biased region" description="Polar residues" evidence="1">
    <location>
        <begin position="78"/>
        <end position="87"/>
    </location>
</feature>
<dbReference type="OrthoDB" id="18529at2759"/>
<feature type="compositionally biased region" description="Basic and acidic residues" evidence="1">
    <location>
        <begin position="60"/>
        <end position="77"/>
    </location>
</feature>
<accession>A0A167WNJ2</accession>
<keyword evidence="4" id="KW-1185">Reference proteome</keyword>
<evidence type="ECO:0000256" key="1">
    <source>
        <dbReference type="SAM" id="MobiDB-lite"/>
    </source>
</evidence>
<dbReference type="Pfam" id="PF18126">
    <property type="entry name" value="Mitoc_mL59"/>
    <property type="match status" value="1"/>
</dbReference>
<comment type="caution">
    <text evidence="3">The sequence shown here is derived from an EMBL/GenBank/DDBJ whole genome shotgun (WGS) entry which is preliminary data.</text>
</comment>
<dbReference type="PANTHER" id="PTHR28041">
    <property type="entry name" value="54S RIBOSOMAL PROTEIN L25, MITOCHONDRIAL"/>
    <property type="match status" value="1"/>
</dbReference>
<name>A0A167WNJ2_9EURO</name>
<evidence type="ECO:0000313" key="3">
    <source>
        <dbReference type="EMBL" id="KZZ89085.1"/>
    </source>
</evidence>
<dbReference type="InterPro" id="IPR040922">
    <property type="entry name" value="Ribosomal_mL59_dom"/>
</dbReference>
<dbReference type="GO" id="GO:0005762">
    <property type="term" value="C:mitochondrial large ribosomal subunit"/>
    <property type="evidence" value="ECO:0007669"/>
    <property type="project" value="InterPro"/>
</dbReference>
<evidence type="ECO:0000259" key="2">
    <source>
        <dbReference type="Pfam" id="PF18126"/>
    </source>
</evidence>
<dbReference type="PANTHER" id="PTHR28041:SF1">
    <property type="entry name" value="LARGE RIBOSOMAL SUBUNIT PROTEIN ML59"/>
    <property type="match status" value="1"/>
</dbReference>
<sequence length="213" mass="24682">MPLTRAVAQTGTVVDQLPRRLLNFFARYPPEIYSARANPKPQPSADAILPQPAPNPYTADRAREAKERAKEERDRNNDPSINTWSSSEAFLRSNPEYPNPFLPYKNPETNRWRGPTVSLRRQAELVRIAAKYNVEELLPPGLKATEYKMTKLEEKGLRVRGTGVGQRVKGHKWERTLQERLDKRKQAMLEMPELIRQWKQLGHGRGWTKYPKK</sequence>
<dbReference type="VEuPathDB" id="FungiDB:AAP_04570"/>
<evidence type="ECO:0000313" key="4">
    <source>
        <dbReference type="Proteomes" id="UP000242877"/>
    </source>
</evidence>
<dbReference type="AlphaFoldDB" id="A0A167WNJ2"/>
<gene>
    <name evidence="3" type="ORF">AAP_04570</name>
</gene>
<dbReference type="GO" id="GO:0003735">
    <property type="term" value="F:structural constituent of ribosome"/>
    <property type="evidence" value="ECO:0007669"/>
    <property type="project" value="InterPro"/>
</dbReference>
<organism evidence="3 4">
    <name type="scientific">Ascosphaera apis ARSEF 7405</name>
    <dbReference type="NCBI Taxonomy" id="392613"/>
    <lineage>
        <taxon>Eukaryota</taxon>
        <taxon>Fungi</taxon>
        <taxon>Dikarya</taxon>
        <taxon>Ascomycota</taxon>
        <taxon>Pezizomycotina</taxon>
        <taxon>Eurotiomycetes</taxon>
        <taxon>Eurotiomycetidae</taxon>
        <taxon>Onygenales</taxon>
        <taxon>Ascosphaeraceae</taxon>
        <taxon>Ascosphaera</taxon>
    </lineage>
</organism>
<reference evidence="3 4" key="1">
    <citation type="journal article" date="2016" name="Genome Biol. Evol.">
        <title>Divergent and convergent evolution of fungal pathogenicity.</title>
        <authorList>
            <person name="Shang Y."/>
            <person name="Xiao G."/>
            <person name="Zheng P."/>
            <person name="Cen K."/>
            <person name="Zhan S."/>
            <person name="Wang C."/>
        </authorList>
    </citation>
    <scope>NUCLEOTIDE SEQUENCE [LARGE SCALE GENOMIC DNA]</scope>
    <source>
        <strain evidence="3 4">ARSEF 7405</strain>
    </source>
</reference>
<dbReference type="EMBL" id="AZGZ01000022">
    <property type="protein sequence ID" value="KZZ89085.1"/>
    <property type="molecule type" value="Genomic_DNA"/>
</dbReference>
<proteinExistence type="predicted"/>
<feature type="region of interest" description="Disordered" evidence="1">
    <location>
        <begin position="35"/>
        <end position="87"/>
    </location>
</feature>
<feature type="domain" description="Large ribosomal subunit protein mL59" evidence="2">
    <location>
        <begin position="19"/>
        <end position="200"/>
    </location>
</feature>
<dbReference type="Proteomes" id="UP000242877">
    <property type="component" value="Unassembled WGS sequence"/>
</dbReference>